<evidence type="ECO:0000256" key="3">
    <source>
        <dbReference type="ARBA" id="ARBA00023295"/>
    </source>
</evidence>
<sequence length="213" mass="23271">MAAADLNPALALLILLLVGFLLQAEADIGVNWGILSTHRLSPPIVVDLMKENRIGKVKLFDTDPSILRALMGSNIEVMVGNPNEMLELLSSSPVTADVWVSQNVSRYVVEGGVKMRWHNIYYNAFDGNFDTLVAALNRIDYGQMPIVIGEVGWPTDGAFSANLSAARAFKQGLINHLLSNKGTSLRPGVPPTYVFLFSLLDEEQKSTLPGNFE</sequence>
<evidence type="ECO:0000256" key="5">
    <source>
        <dbReference type="RuleBase" id="RU004336"/>
    </source>
</evidence>
<feature type="signal peptide" evidence="6">
    <location>
        <begin position="1"/>
        <end position="26"/>
    </location>
</feature>
<comment type="caution">
    <text evidence="7">The sequence shown here is derived from an EMBL/GenBank/DDBJ whole genome shotgun (WGS) entry which is preliminary data.</text>
</comment>
<keyword evidence="2 5" id="KW-0378">Hydrolase</keyword>
<dbReference type="PANTHER" id="PTHR32227">
    <property type="entry name" value="GLUCAN ENDO-1,3-BETA-GLUCOSIDASE BG1-RELATED-RELATED"/>
    <property type="match status" value="1"/>
</dbReference>
<dbReference type="GO" id="GO:0005975">
    <property type="term" value="P:carbohydrate metabolic process"/>
    <property type="evidence" value="ECO:0007669"/>
    <property type="project" value="InterPro"/>
</dbReference>
<keyword evidence="3 5" id="KW-0326">Glycosidase</keyword>
<dbReference type="EMBL" id="JAGFBR010000018">
    <property type="protein sequence ID" value="KAH0450530.1"/>
    <property type="molecule type" value="Genomic_DNA"/>
</dbReference>
<dbReference type="Proteomes" id="UP000775213">
    <property type="component" value="Unassembled WGS sequence"/>
</dbReference>
<dbReference type="GO" id="GO:0004553">
    <property type="term" value="F:hydrolase activity, hydrolyzing O-glycosyl compounds"/>
    <property type="evidence" value="ECO:0007669"/>
    <property type="project" value="InterPro"/>
</dbReference>
<evidence type="ECO:0000256" key="6">
    <source>
        <dbReference type="SAM" id="SignalP"/>
    </source>
</evidence>
<gene>
    <name evidence="7" type="ORF">IEQ34_021222</name>
</gene>
<dbReference type="PROSITE" id="PS00587">
    <property type="entry name" value="GLYCOSYL_HYDROL_F17"/>
    <property type="match status" value="1"/>
</dbReference>
<evidence type="ECO:0000313" key="7">
    <source>
        <dbReference type="EMBL" id="KAH0450530.1"/>
    </source>
</evidence>
<evidence type="ECO:0000256" key="1">
    <source>
        <dbReference type="ARBA" id="ARBA00008773"/>
    </source>
</evidence>
<dbReference type="InterPro" id="IPR000490">
    <property type="entry name" value="Glyco_hydro_17"/>
</dbReference>
<evidence type="ECO:0008006" key="9">
    <source>
        <dbReference type="Google" id="ProtNLM"/>
    </source>
</evidence>
<name>A0AAV7G454_DENCH</name>
<comment type="similarity">
    <text evidence="1 4">Belongs to the glycosyl hydrolase 17 family.</text>
</comment>
<dbReference type="InterPro" id="IPR044965">
    <property type="entry name" value="Glyco_hydro_17_plant"/>
</dbReference>
<dbReference type="Pfam" id="PF00332">
    <property type="entry name" value="Glyco_hydro_17"/>
    <property type="match status" value="2"/>
</dbReference>
<reference evidence="7 8" key="1">
    <citation type="journal article" date="2021" name="Hortic Res">
        <title>Chromosome-scale assembly of the Dendrobium chrysotoxum genome enhances the understanding of orchid evolution.</title>
        <authorList>
            <person name="Zhang Y."/>
            <person name="Zhang G.Q."/>
            <person name="Zhang D."/>
            <person name="Liu X.D."/>
            <person name="Xu X.Y."/>
            <person name="Sun W.H."/>
            <person name="Yu X."/>
            <person name="Zhu X."/>
            <person name="Wang Z.W."/>
            <person name="Zhao X."/>
            <person name="Zhong W.Y."/>
            <person name="Chen H."/>
            <person name="Yin W.L."/>
            <person name="Huang T."/>
            <person name="Niu S.C."/>
            <person name="Liu Z.J."/>
        </authorList>
    </citation>
    <scope>NUCLEOTIDE SEQUENCE [LARGE SCALE GENOMIC DNA]</scope>
    <source>
        <strain evidence="7">Lindl</strain>
    </source>
</reference>
<keyword evidence="8" id="KW-1185">Reference proteome</keyword>
<evidence type="ECO:0000313" key="8">
    <source>
        <dbReference type="Proteomes" id="UP000775213"/>
    </source>
</evidence>
<protein>
    <recommendedName>
        <fullName evidence="9">Glucan endo-1,3-beta-D-glucosidase</fullName>
    </recommendedName>
</protein>
<evidence type="ECO:0000256" key="2">
    <source>
        <dbReference type="ARBA" id="ARBA00022801"/>
    </source>
</evidence>
<evidence type="ECO:0000256" key="4">
    <source>
        <dbReference type="RuleBase" id="RU004335"/>
    </source>
</evidence>
<keyword evidence="6" id="KW-0732">Signal</keyword>
<dbReference type="Gene3D" id="3.20.20.80">
    <property type="entry name" value="Glycosidases"/>
    <property type="match status" value="2"/>
</dbReference>
<feature type="chain" id="PRO_5043552162" description="Glucan endo-1,3-beta-D-glucosidase" evidence="6">
    <location>
        <begin position="27"/>
        <end position="213"/>
    </location>
</feature>
<accession>A0AAV7G454</accession>
<proteinExistence type="inferred from homology"/>
<dbReference type="InterPro" id="IPR017853">
    <property type="entry name" value="GH"/>
</dbReference>
<dbReference type="SUPFAM" id="SSF51445">
    <property type="entry name" value="(Trans)glycosidases"/>
    <property type="match status" value="1"/>
</dbReference>
<organism evidence="7 8">
    <name type="scientific">Dendrobium chrysotoxum</name>
    <name type="common">Orchid</name>
    <dbReference type="NCBI Taxonomy" id="161865"/>
    <lineage>
        <taxon>Eukaryota</taxon>
        <taxon>Viridiplantae</taxon>
        <taxon>Streptophyta</taxon>
        <taxon>Embryophyta</taxon>
        <taxon>Tracheophyta</taxon>
        <taxon>Spermatophyta</taxon>
        <taxon>Magnoliopsida</taxon>
        <taxon>Liliopsida</taxon>
        <taxon>Asparagales</taxon>
        <taxon>Orchidaceae</taxon>
        <taxon>Epidendroideae</taxon>
        <taxon>Malaxideae</taxon>
        <taxon>Dendrobiinae</taxon>
        <taxon>Dendrobium</taxon>
    </lineage>
</organism>
<dbReference type="AlphaFoldDB" id="A0AAV7G454"/>